<dbReference type="InterPro" id="IPR043128">
    <property type="entry name" value="Rev_trsase/Diguanyl_cyclase"/>
</dbReference>
<dbReference type="SUPFAM" id="SSF56672">
    <property type="entry name" value="DNA/RNA polymerases"/>
    <property type="match status" value="1"/>
</dbReference>
<dbReference type="OrthoDB" id="9445845at2759"/>
<dbReference type="GO" id="GO:0004190">
    <property type="term" value="F:aspartic-type endopeptidase activity"/>
    <property type="evidence" value="ECO:0007669"/>
    <property type="project" value="InterPro"/>
</dbReference>
<gene>
    <name evidence="3" type="ORF">CBR_g36543</name>
</gene>
<proteinExistence type="predicted"/>
<dbReference type="AlphaFoldDB" id="A0A388JZ41"/>
<dbReference type="CDD" id="cd00303">
    <property type="entry name" value="retropepsin_like"/>
    <property type="match status" value="1"/>
</dbReference>
<comment type="caution">
    <text evidence="3">The sequence shown here is derived from an EMBL/GenBank/DDBJ whole genome shotgun (WGS) entry which is preliminary data.</text>
</comment>
<dbReference type="Pfam" id="PF00078">
    <property type="entry name" value="RVT_1"/>
    <property type="match status" value="1"/>
</dbReference>
<dbReference type="InterPro" id="IPR043502">
    <property type="entry name" value="DNA/RNA_pol_sf"/>
</dbReference>
<dbReference type="InterPro" id="IPR001969">
    <property type="entry name" value="Aspartic_peptidase_AS"/>
</dbReference>
<dbReference type="GO" id="GO:0006508">
    <property type="term" value="P:proteolysis"/>
    <property type="evidence" value="ECO:0007669"/>
    <property type="project" value="InterPro"/>
</dbReference>
<dbReference type="SUPFAM" id="SSF50630">
    <property type="entry name" value="Acid proteases"/>
    <property type="match status" value="1"/>
</dbReference>
<dbReference type="Gene3D" id="3.30.70.270">
    <property type="match status" value="1"/>
</dbReference>
<dbReference type="Gene3D" id="3.10.10.10">
    <property type="entry name" value="HIV Type 1 Reverse Transcriptase, subunit A, domain 1"/>
    <property type="match status" value="1"/>
</dbReference>
<dbReference type="Pfam" id="PF13650">
    <property type="entry name" value="Asp_protease_2"/>
    <property type="match status" value="1"/>
</dbReference>
<dbReference type="EMBL" id="BFEA01000035">
    <property type="protein sequence ID" value="GBG63058.1"/>
    <property type="molecule type" value="Genomic_DNA"/>
</dbReference>
<feature type="domain" description="Reverse transcriptase" evidence="2">
    <location>
        <begin position="586"/>
        <end position="655"/>
    </location>
</feature>
<feature type="compositionally biased region" description="Basic and acidic residues" evidence="1">
    <location>
        <begin position="40"/>
        <end position="73"/>
    </location>
</feature>
<dbReference type="InterPro" id="IPR032567">
    <property type="entry name" value="RTL1-rel"/>
</dbReference>
<evidence type="ECO:0000313" key="4">
    <source>
        <dbReference type="Proteomes" id="UP000265515"/>
    </source>
</evidence>
<feature type="compositionally biased region" description="Acidic residues" evidence="1">
    <location>
        <begin position="74"/>
        <end position="86"/>
    </location>
</feature>
<evidence type="ECO:0000259" key="2">
    <source>
        <dbReference type="Pfam" id="PF00078"/>
    </source>
</evidence>
<keyword evidence="4" id="KW-1185">Reference proteome</keyword>
<name>A0A388JZ41_CHABU</name>
<dbReference type="PANTHER" id="PTHR15503:SF45">
    <property type="entry name" value="RNA-DIRECTED DNA POLYMERASE HOMOLOG"/>
    <property type="match status" value="1"/>
</dbReference>
<dbReference type="CDD" id="cd01647">
    <property type="entry name" value="RT_LTR"/>
    <property type="match status" value="1"/>
</dbReference>
<dbReference type="Proteomes" id="UP000265515">
    <property type="component" value="Unassembled WGS sequence"/>
</dbReference>
<feature type="compositionally biased region" description="Basic and acidic residues" evidence="1">
    <location>
        <begin position="95"/>
        <end position="128"/>
    </location>
</feature>
<dbReference type="InterPro" id="IPR000477">
    <property type="entry name" value="RT_dom"/>
</dbReference>
<sequence>MVDTRNGKSTMPYSKAQEEQAAAILRERREKKELLRQAKMKMIPEEQAAKKKKLAEEMKKLQQEEEEKMRAAVEEEVEEEEEQPEEEPLRRRRLGERDGSSGTKEDDPWVRGGRTRLEGGRKVEEETRAKGAGPWVVEVRAHRGLAAKGTAKREVGVKVPRRIARDPVGHHSAEVEDHLKGEEVGTQVGHRADLGKIWAWTREYGSSGWSRGSASIAVTLPTSLNIVQSIGKPDFCPRVKRKSSVGVATAPTIRPCGEVCAHHQETPTPHEPMAEVAGQCLVSCPETVCVRVSLGTSLTCLAEELKERMPVWAKMKKESKGQLVLVDLEVFRNRVGALIDTGATRSYIRRRALKKLRLGLKVQKLKDPIVSILADNRTMRVEDYIEGVQAYLRLEKDGKVEKVLHSLTLLVEDNLPFDMVLGMDLGEAAGATLHLREHECRLPSPSGEVKTARLYHMSGVDDSLAHCCLRAPTFARLVKKEQLEEQVFVAYVRPVTEPKEDKPMDPTIAKLLEELKDLAEPPTGVVSRPIQHRIEIEPGSRTPKGAIYRMSPRELEELRRQLDKLLEKGWIRPSLSRFGAPVLFVSKKDGELRMCIDYRGLNAITVKNVEPLPRIDDLLDRVQDCRYFSKIDLKSGYHQIEVHPDDQYKTAFGLDMAIMSSS</sequence>
<dbReference type="PROSITE" id="PS00141">
    <property type="entry name" value="ASP_PROTEASE"/>
    <property type="match status" value="1"/>
</dbReference>
<dbReference type="Gramene" id="GBG63058">
    <property type="protein sequence ID" value="GBG63058"/>
    <property type="gene ID" value="CBR_g36543"/>
</dbReference>
<feature type="region of interest" description="Disordered" evidence="1">
    <location>
        <begin position="40"/>
        <end position="128"/>
    </location>
</feature>
<evidence type="ECO:0000313" key="3">
    <source>
        <dbReference type="EMBL" id="GBG63058.1"/>
    </source>
</evidence>
<dbReference type="InterPro" id="IPR021109">
    <property type="entry name" value="Peptidase_aspartic_dom_sf"/>
</dbReference>
<organism evidence="3 4">
    <name type="scientific">Chara braunii</name>
    <name type="common">Braun's stonewort</name>
    <dbReference type="NCBI Taxonomy" id="69332"/>
    <lineage>
        <taxon>Eukaryota</taxon>
        <taxon>Viridiplantae</taxon>
        <taxon>Streptophyta</taxon>
        <taxon>Charophyceae</taxon>
        <taxon>Charales</taxon>
        <taxon>Characeae</taxon>
        <taxon>Chara</taxon>
    </lineage>
</organism>
<evidence type="ECO:0000256" key="1">
    <source>
        <dbReference type="SAM" id="MobiDB-lite"/>
    </source>
</evidence>
<feature type="region of interest" description="Disordered" evidence="1">
    <location>
        <begin position="1"/>
        <end position="20"/>
    </location>
</feature>
<dbReference type="PANTHER" id="PTHR15503">
    <property type="entry name" value="LDOC1 RELATED"/>
    <property type="match status" value="1"/>
</dbReference>
<dbReference type="Gene3D" id="2.40.70.10">
    <property type="entry name" value="Acid Proteases"/>
    <property type="match status" value="1"/>
</dbReference>
<protein>
    <recommendedName>
        <fullName evidence="2">Reverse transcriptase domain-containing protein</fullName>
    </recommendedName>
</protein>
<accession>A0A388JZ41</accession>
<reference evidence="3 4" key="1">
    <citation type="journal article" date="2018" name="Cell">
        <title>The Chara Genome: Secondary Complexity and Implications for Plant Terrestrialization.</title>
        <authorList>
            <person name="Nishiyama T."/>
            <person name="Sakayama H."/>
            <person name="Vries J.D."/>
            <person name="Buschmann H."/>
            <person name="Saint-Marcoux D."/>
            <person name="Ullrich K.K."/>
            <person name="Haas F.B."/>
            <person name="Vanderstraeten L."/>
            <person name="Becker D."/>
            <person name="Lang D."/>
            <person name="Vosolsobe S."/>
            <person name="Rombauts S."/>
            <person name="Wilhelmsson P.K.I."/>
            <person name="Janitza P."/>
            <person name="Kern R."/>
            <person name="Heyl A."/>
            <person name="Rumpler F."/>
            <person name="Villalobos L.I.A.C."/>
            <person name="Clay J.M."/>
            <person name="Skokan R."/>
            <person name="Toyoda A."/>
            <person name="Suzuki Y."/>
            <person name="Kagoshima H."/>
            <person name="Schijlen E."/>
            <person name="Tajeshwar N."/>
            <person name="Catarino B."/>
            <person name="Hetherington A.J."/>
            <person name="Saltykova A."/>
            <person name="Bonnot C."/>
            <person name="Breuninger H."/>
            <person name="Symeonidi A."/>
            <person name="Radhakrishnan G.V."/>
            <person name="Van Nieuwerburgh F."/>
            <person name="Deforce D."/>
            <person name="Chang C."/>
            <person name="Karol K.G."/>
            <person name="Hedrich R."/>
            <person name="Ulvskov P."/>
            <person name="Glockner G."/>
            <person name="Delwiche C.F."/>
            <person name="Petrasek J."/>
            <person name="Van de Peer Y."/>
            <person name="Friml J."/>
            <person name="Beilby M."/>
            <person name="Dolan L."/>
            <person name="Kohara Y."/>
            <person name="Sugano S."/>
            <person name="Fujiyama A."/>
            <person name="Delaux P.-M."/>
            <person name="Quint M."/>
            <person name="TheiBen G."/>
            <person name="Hagemann M."/>
            <person name="Harholt J."/>
            <person name="Dunand C."/>
            <person name="Zachgo S."/>
            <person name="Langdale J."/>
            <person name="Maumus F."/>
            <person name="Straeten D.V.D."/>
            <person name="Gould S.B."/>
            <person name="Rensing S.A."/>
        </authorList>
    </citation>
    <scope>NUCLEOTIDE SEQUENCE [LARGE SCALE GENOMIC DNA]</scope>
    <source>
        <strain evidence="3 4">S276</strain>
    </source>
</reference>